<reference evidence="2" key="1">
    <citation type="journal article" date="2014" name="Int. J. Syst. Evol. Microbiol.">
        <title>Complete genome sequence of Corynebacterium casei LMG S-19264T (=DSM 44701T), isolated from a smear-ripened cheese.</title>
        <authorList>
            <consortium name="US DOE Joint Genome Institute (JGI-PGF)"/>
            <person name="Walter F."/>
            <person name="Albersmeier A."/>
            <person name="Kalinowski J."/>
            <person name="Ruckert C."/>
        </authorList>
    </citation>
    <scope>NUCLEOTIDE SEQUENCE</scope>
    <source>
        <strain evidence="2">CCM 7086</strain>
    </source>
</reference>
<accession>A0A8J2UJY6</accession>
<organism evidence="2 3">
    <name type="scientific">Oxalicibacterium flavum</name>
    <dbReference type="NCBI Taxonomy" id="179467"/>
    <lineage>
        <taxon>Bacteria</taxon>
        <taxon>Pseudomonadati</taxon>
        <taxon>Pseudomonadota</taxon>
        <taxon>Betaproteobacteria</taxon>
        <taxon>Burkholderiales</taxon>
        <taxon>Oxalobacteraceae</taxon>
        <taxon>Oxalicibacterium</taxon>
    </lineage>
</organism>
<dbReference type="CDD" id="cd02947">
    <property type="entry name" value="TRX_family"/>
    <property type="match status" value="1"/>
</dbReference>
<dbReference type="Proteomes" id="UP000620266">
    <property type="component" value="Unassembled WGS sequence"/>
</dbReference>
<dbReference type="AlphaFoldDB" id="A0A8J2UJY6"/>
<evidence type="ECO:0000313" key="3">
    <source>
        <dbReference type="Proteomes" id="UP000620266"/>
    </source>
</evidence>
<dbReference type="InterPro" id="IPR036249">
    <property type="entry name" value="Thioredoxin-like_sf"/>
</dbReference>
<dbReference type="Gene3D" id="3.40.30.10">
    <property type="entry name" value="Glutaredoxin"/>
    <property type="match status" value="1"/>
</dbReference>
<sequence>MSSIVLEENNRNSLVARMSEDTWVVACLCAAWCDVCTAYRPDFDALAAAHPETLFVWIDVEDRADMVGDFDVENFPTVLIQRGDQVAFYGTTLPDAGIALRLLNAYARLDPAALAEQGSKNADYQEWQEERNLRRTLSS</sequence>
<dbReference type="InterPro" id="IPR013766">
    <property type="entry name" value="Thioredoxin_domain"/>
</dbReference>
<evidence type="ECO:0000259" key="1">
    <source>
        <dbReference type="PROSITE" id="PS51352"/>
    </source>
</evidence>
<dbReference type="EMBL" id="BMCG01000002">
    <property type="protein sequence ID" value="GGC00531.1"/>
    <property type="molecule type" value="Genomic_DNA"/>
</dbReference>
<dbReference type="RefSeq" id="WP_188394852.1">
    <property type="nucleotide sequence ID" value="NZ_BMCG01000002.1"/>
</dbReference>
<gene>
    <name evidence="2" type="ORF">GCM10007205_07280</name>
</gene>
<comment type="caution">
    <text evidence="2">The sequence shown here is derived from an EMBL/GenBank/DDBJ whole genome shotgun (WGS) entry which is preliminary data.</text>
</comment>
<feature type="domain" description="Thioredoxin" evidence="1">
    <location>
        <begin position="1"/>
        <end position="108"/>
    </location>
</feature>
<keyword evidence="3" id="KW-1185">Reference proteome</keyword>
<evidence type="ECO:0000313" key="2">
    <source>
        <dbReference type="EMBL" id="GGC00531.1"/>
    </source>
</evidence>
<name>A0A8J2UJY6_9BURK</name>
<dbReference type="SUPFAM" id="SSF52833">
    <property type="entry name" value="Thioredoxin-like"/>
    <property type="match status" value="1"/>
</dbReference>
<proteinExistence type="predicted"/>
<dbReference type="Pfam" id="PF00085">
    <property type="entry name" value="Thioredoxin"/>
    <property type="match status" value="1"/>
</dbReference>
<protein>
    <recommendedName>
        <fullName evidence="1">Thioredoxin domain-containing protein</fullName>
    </recommendedName>
</protein>
<dbReference type="PROSITE" id="PS51352">
    <property type="entry name" value="THIOREDOXIN_2"/>
    <property type="match status" value="1"/>
</dbReference>
<reference evidence="2" key="2">
    <citation type="submission" date="2020-09" db="EMBL/GenBank/DDBJ databases">
        <authorList>
            <person name="Sun Q."/>
            <person name="Sedlacek I."/>
        </authorList>
    </citation>
    <scope>NUCLEOTIDE SEQUENCE</scope>
    <source>
        <strain evidence="2">CCM 7086</strain>
    </source>
</reference>